<evidence type="ECO:0000256" key="3">
    <source>
        <dbReference type="ARBA" id="ARBA00023163"/>
    </source>
</evidence>
<dbReference type="PANTHER" id="PTHR43280">
    <property type="entry name" value="ARAC-FAMILY TRANSCRIPTIONAL REGULATOR"/>
    <property type="match status" value="1"/>
</dbReference>
<dbReference type="Gene3D" id="1.10.10.60">
    <property type="entry name" value="Homeodomain-like"/>
    <property type="match status" value="2"/>
</dbReference>
<keyword evidence="3" id="KW-0804">Transcription</keyword>
<evidence type="ECO:0000256" key="4">
    <source>
        <dbReference type="SAM" id="Phobius"/>
    </source>
</evidence>
<comment type="caution">
    <text evidence="6">The sequence shown here is derived from an EMBL/GenBank/DDBJ whole genome shotgun (WGS) entry which is preliminary data.</text>
</comment>
<dbReference type="OrthoDB" id="1975037at2"/>
<reference evidence="6 7" key="1">
    <citation type="submission" date="2019-07" db="EMBL/GenBank/DDBJ databases">
        <authorList>
            <person name="Kim J."/>
        </authorList>
    </citation>
    <scope>NUCLEOTIDE SEQUENCE [LARGE SCALE GENOMIC DNA]</scope>
    <source>
        <strain evidence="6 7">G13</strain>
    </source>
</reference>
<dbReference type="PROSITE" id="PS01124">
    <property type="entry name" value="HTH_ARAC_FAMILY_2"/>
    <property type="match status" value="1"/>
</dbReference>
<feature type="transmembrane region" description="Helical" evidence="4">
    <location>
        <begin position="30"/>
        <end position="52"/>
    </location>
</feature>
<dbReference type="PRINTS" id="PR00032">
    <property type="entry name" value="HTHARAC"/>
</dbReference>
<keyword evidence="2" id="KW-0238">DNA-binding</keyword>
<dbReference type="EMBL" id="VNJJ01000007">
    <property type="protein sequence ID" value="TVX99179.1"/>
    <property type="molecule type" value="Genomic_DNA"/>
</dbReference>
<dbReference type="GO" id="GO:0043565">
    <property type="term" value="F:sequence-specific DNA binding"/>
    <property type="evidence" value="ECO:0007669"/>
    <property type="project" value="InterPro"/>
</dbReference>
<dbReference type="SMART" id="SM00342">
    <property type="entry name" value="HTH_ARAC"/>
    <property type="match status" value="1"/>
</dbReference>
<dbReference type="InterPro" id="IPR020449">
    <property type="entry name" value="Tscrpt_reg_AraC-type_HTH"/>
</dbReference>
<proteinExistence type="predicted"/>
<keyword evidence="1" id="KW-0805">Transcription regulation</keyword>
<gene>
    <name evidence="6" type="ORF">FPZ45_14720</name>
</gene>
<keyword evidence="7" id="KW-1185">Reference proteome</keyword>
<dbReference type="InterPro" id="IPR041522">
    <property type="entry name" value="CdaR_GGDEF"/>
</dbReference>
<feature type="domain" description="HTH araC/xylS-type" evidence="5">
    <location>
        <begin position="696"/>
        <end position="795"/>
    </location>
</feature>
<dbReference type="PANTHER" id="PTHR43280:SF10">
    <property type="entry name" value="REGULATORY PROTEIN POCR"/>
    <property type="match status" value="1"/>
</dbReference>
<evidence type="ECO:0000256" key="1">
    <source>
        <dbReference type="ARBA" id="ARBA00023015"/>
    </source>
</evidence>
<evidence type="ECO:0000313" key="7">
    <source>
        <dbReference type="Proteomes" id="UP000316330"/>
    </source>
</evidence>
<dbReference type="GO" id="GO:0003700">
    <property type="term" value="F:DNA-binding transcription factor activity"/>
    <property type="evidence" value="ECO:0007669"/>
    <property type="project" value="InterPro"/>
</dbReference>
<dbReference type="SUPFAM" id="SSF46689">
    <property type="entry name" value="Homeodomain-like"/>
    <property type="match status" value="1"/>
</dbReference>
<evidence type="ECO:0000259" key="5">
    <source>
        <dbReference type="PROSITE" id="PS01124"/>
    </source>
</evidence>
<keyword evidence="4" id="KW-0812">Transmembrane</keyword>
<dbReference type="InterPro" id="IPR018060">
    <property type="entry name" value="HTH_AraC"/>
</dbReference>
<evidence type="ECO:0000313" key="6">
    <source>
        <dbReference type="EMBL" id="TVX99179.1"/>
    </source>
</evidence>
<dbReference type="InterPro" id="IPR009057">
    <property type="entry name" value="Homeodomain-like_sf"/>
</dbReference>
<name>A0A559JH29_9BACL</name>
<protein>
    <submittedName>
        <fullName evidence="6">Helix-turn-helix domain-containing protein</fullName>
    </submittedName>
</protein>
<keyword evidence="4" id="KW-1133">Transmembrane helix</keyword>
<organism evidence="6 7">
    <name type="scientific">Cohnella terricola</name>
    <dbReference type="NCBI Taxonomy" id="1289167"/>
    <lineage>
        <taxon>Bacteria</taxon>
        <taxon>Bacillati</taxon>
        <taxon>Bacillota</taxon>
        <taxon>Bacilli</taxon>
        <taxon>Bacillales</taxon>
        <taxon>Paenibacillaceae</taxon>
        <taxon>Cohnella</taxon>
    </lineage>
</organism>
<dbReference type="AlphaFoldDB" id="A0A559JH29"/>
<dbReference type="Pfam" id="PF17853">
    <property type="entry name" value="GGDEF_2"/>
    <property type="match status" value="1"/>
</dbReference>
<accession>A0A559JH29</accession>
<sequence>MAGRKDIIGSNKGGEEIRLKNLWRKRKSVLFTWIVSYSVVLFVPWAISLIIYSQSSDALRSEIHRANDSLLKQARYTIDTQIDLMKRLNTEITWNTKLQNLMYSTKTSGDAQYTAYQLVKELLTYQTSYASIDEFYVIWEQEGGVLRSGNVRGKEIAYNTIHATGEISYDQWIGTLRNTPSNSFLLLPHKDALAPKTSIAYLTHLPKDLNGRETGTVVVMADLSRFQEAIESISGFSGGQVLVLTKDNEVLLSNLPDSFDRERVIRSLSDGGTMEADDFELFTISSSVSDLKYALVIPSNVFWEKAEYVRRFTYASIAISMIGAMVLTWFFVRRNYSPIQQLVQSLSDKGSGGYRTDGNELNFIQRAISQTWNEKERMALQLQLHQHTLRSNMLNRLLKGRTDPLVPYGEVFKSFDMKLISDRFAVILFVVENDGNLSSILPGSDEAERRKLAQFIITNVVEELTERRQHAGYVAEIDDMPVCLVNLASGSLSGYMEDLRSIASEAQRFLQQFRLDLTISIGGVHESFAGVAEAYREAVDAMEYKMVLGKQEIITYEDIRIDNDGDLHFGYYYPLQLEQQVINWIKAGDFAEASRAMNDIMERNFNKPVVTLTLAKCLIFNLAGTMVKSINEIGDGESSVFGGNPLWMDRIIACDTIQEMRHELIVLLKEVCAFAAAKRESNVSQERAESLRHLAESVIRHIEEYYDDANLSVNSLGERFELKGSYLSKLFRNETGEGLLDYINKFRIDRAKRIIRSSRDPISDIAKRVGYNEAATFIRVFKKYEGITPGKFKEMG</sequence>
<evidence type="ECO:0000256" key="2">
    <source>
        <dbReference type="ARBA" id="ARBA00023125"/>
    </source>
</evidence>
<dbReference type="Proteomes" id="UP000316330">
    <property type="component" value="Unassembled WGS sequence"/>
</dbReference>
<keyword evidence="4" id="KW-0472">Membrane</keyword>
<dbReference type="Pfam" id="PF12833">
    <property type="entry name" value="HTH_18"/>
    <property type="match status" value="1"/>
</dbReference>